<reference evidence="2 3" key="1">
    <citation type="submission" date="2024-04" db="EMBL/GenBank/DDBJ databases">
        <title>Tritrichomonas musculus Genome.</title>
        <authorList>
            <person name="Alves-Ferreira E."/>
            <person name="Grigg M."/>
            <person name="Lorenzi H."/>
            <person name="Galac M."/>
        </authorList>
    </citation>
    <scope>NUCLEOTIDE SEQUENCE [LARGE SCALE GENOMIC DNA]</scope>
    <source>
        <strain evidence="2 3">EAF2021</strain>
    </source>
</reference>
<sequence length="383" mass="44399">MNKKEVDIALKLPESIKENDLISRDLPSLDRIIEIYFAQKNLKKEDEKEVVDFLFYYLDKHGSDGSVLFRHLKRSSLQEKVLQRLHDNYQGKFNFDLVNSTFFESSYQSIQTMSKLKIITFILTLILFTYIFKYEYTKNCNDKRYEINQIQQAQKNEELNTLIEQMKEKISTLERLIEIKNSRMVGEFFYSFLPPSIVEPKGAIHAGGAKKDVNNYTEFINKYIKSQIIPSVEISKWKQLGKDTGNNVMFFGYTPGDYYFYPPNIQSCTFLSNAWSSKGEVDGKKWKAGEYHRDQIVNIKGKVDFSEHGSWSSCFIRGIDGCFEPIITLAQRGDEDGNWGQYIGGFNFDASKSQGVNVGEMVTPRTIFAYLYMVTSDHFPLNN</sequence>
<name>A0ABR2GX60_9EUKA</name>
<dbReference type="EMBL" id="JAPFFF010000055">
    <property type="protein sequence ID" value="KAK8838538.1"/>
    <property type="molecule type" value="Genomic_DNA"/>
</dbReference>
<organism evidence="2 3">
    <name type="scientific">Tritrichomonas musculus</name>
    <dbReference type="NCBI Taxonomy" id="1915356"/>
    <lineage>
        <taxon>Eukaryota</taxon>
        <taxon>Metamonada</taxon>
        <taxon>Parabasalia</taxon>
        <taxon>Tritrichomonadida</taxon>
        <taxon>Tritrichomonadidae</taxon>
        <taxon>Tritrichomonas</taxon>
    </lineage>
</organism>
<evidence type="ECO:0000313" key="3">
    <source>
        <dbReference type="Proteomes" id="UP001470230"/>
    </source>
</evidence>
<gene>
    <name evidence="2" type="ORF">M9Y10_033167</name>
</gene>
<proteinExistence type="predicted"/>
<keyword evidence="1" id="KW-0175">Coiled coil</keyword>
<evidence type="ECO:0000313" key="2">
    <source>
        <dbReference type="EMBL" id="KAK8838538.1"/>
    </source>
</evidence>
<protein>
    <recommendedName>
        <fullName evidence="4">SUN domain-containing protein</fullName>
    </recommendedName>
</protein>
<feature type="coiled-coil region" evidence="1">
    <location>
        <begin position="149"/>
        <end position="183"/>
    </location>
</feature>
<accession>A0ABR2GX60</accession>
<evidence type="ECO:0000256" key="1">
    <source>
        <dbReference type="SAM" id="Coils"/>
    </source>
</evidence>
<dbReference type="Proteomes" id="UP001470230">
    <property type="component" value="Unassembled WGS sequence"/>
</dbReference>
<keyword evidence="3" id="KW-1185">Reference proteome</keyword>
<comment type="caution">
    <text evidence="2">The sequence shown here is derived from an EMBL/GenBank/DDBJ whole genome shotgun (WGS) entry which is preliminary data.</text>
</comment>
<evidence type="ECO:0008006" key="4">
    <source>
        <dbReference type="Google" id="ProtNLM"/>
    </source>
</evidence>